<keyword evidence="1" id="KW-0175">Coiled coil</keyword>
<evidence type="ECO:0000256" key="2">
    <source>
        <dbReference type="SAM" id="MobiDB-lite"/>
    </source>
</evidence>
<accession>A0AAW1WPH1</accession>
<dbReference type="EMBL" id="JBEDUW010000005">
    <property type="protein sequence ID" value="KAK9926513.1"/>
    <property type="molecule type" value="Genomic_DNA"/>
</dbReference>
<feature type="compositionally biased region" description="Polar residues" evidence="2">
    <location>
        <begin position="383"/>
        <end position="392"/>
    </location>
</feature>
<dbReference type="AlphaFoldDB" id="A0AAW1WPH1"/>
<feature type="coiled-coil region" evidence="1">
    <location>
        <begin position="256"/>
        <end position="304"/>
    </location>
</feature>
<evidence type="ECO:0000256" key="1">
    <source>
        <dbReference type="SAM" id="Coils"/>
    </source>
</evidence>
<feature type="region of interest" description="Disordered" evidence="2">
    <location>
        <begin position="88"/>
        <end position="109"/>
    </location>
</feature>
<dbReference type="Proteomes" id="UP001457282">
    <property type="component" value="Unassembled WGS sequence"/>
</dbReference>
<comment type="caution">
    <text evidence="3">The sequence shown here is derived from an EMBL/GenBank/DDBJ whole genome shotgun (WGS) entry which is preliminary data.</text>
</comment>
<proteinExistence type="predicted"/>
<sequence length="426" mass="47296">MGSHRRSSETSSLAELRSKLRRVVCGHEQMKTAFHQLKSQIQFGLLQAEDVFASLAIPLMKLVGLKTVEMATEGRFTSFIIQTDTDSSSLHQSFGAGSGHSGRSGRPDRNRQCAKIEIYAAKAAVAGEIVIEKQKDQLIQLVRILKQIESQVNNRQSRMVQTLANRRLSLRKFFQRAIAYLSTVDRVDQQGFQVAVLNLLQATFNEVGAVLGSVEADVEDLVGDLAEKMCEPMVEYVEGVKADLRNGTCLDLVGLVKEMARAARDSRAELEAARNKATVAEETSAEAMRRLREAEDNVRKLRECLKFLPEPSKASTKGTKAFASHKILGLEKDQANDEKLLWELLEKKRKFQTPESPLGPRELLPLHQSNNKRQMPTHVKPPVSSSTFSLRSRTPRLAARVPLGSSPSVTLQQAVSLNQVSPQMQA</sequence>
<feature type="region of interest" description="Disordered" evidence="2">
    <location>
        <begin position="352"/>
        <end position="409"/>
    </location>
</feature>
<organism evidence="3 4">
    <name type="scientific">Rubus argutus</name>
    <name type="common">Southern blackberry</name>
    <dbReference type="NCBI Taxonomy" id="59490"/>
    <lineage>
        <taxon>Eukaryota</taxon>
        <taxon>Viridiplantae</taxon>
        <taxon>Streptophyta</taxon>
        <taxon>Embryophyta</taxon>
        <taxon>Tracheophyta</taxon>
        <taxon>Spermatophyta</taxon>
        <taxon>Magnoliopsida</taxon>
        <taxon>eudicotyledons</taxon>
        <taxon>Gunneridae</taxon>
        <taxon>Pentapetalae</taxon>
        <taxon>rosids</taxon>
        <taxon>fabids</taxon>
        <taxon>Rosales</taxon>
        <taxon>Rosaceae</taxon>
        <taxon>Rosoideae</taxon>
        <taxon>Rosoideae incertae sedis</taxon>
        <taxon>Rubus</taxon>
    </lineage>
</organism>
<name>A0AAW1WPH1_RUBAR</name>
<gene>
    <name evidence="3" type="ORF">M0R45_023740</name>
</gene>
<reference evidence="3 4" key="1">
    <citation type="journal article" date="2023" name="G3 (Bethesda)">
        <title>A chromosome-length genome assembly and annotation of blackberry (Rubus argutus, cv. 'Hillquist').</title>
        <authorList>
            <person name="Bruna T."/>
            <person name="Aryal R."/>
            <person name="Dudchenko O."/>
            <person name="Sargent D.J."/>
            <person name="Mead D."/>
            <person name="Buti M."/>
            <person name="Cavallini A."/>
            <person name="Hytonen T."/>
            <person name="Andres J."/>
            <person name="Pham M."/>
            <person name="Weisz D."/>
            <person name="Mascagni F."/>
            <person name="Usai G."/>
            <person name="Natali L."/>
            <person name="Bassil N."/>
            <person name="Fernandez G.E."/>
            <person name="Lomsadze A."/>
            <person name="Armour M."/>
            <person name="Olukolu B."/>
            <person name="Poorten T."/>
            <person name="Britton C."/>
            <person name="Davik J."/>
            <person name="Ashrafi H."/>
            <person name="Aiden E.L."/>
            <person name="Borodovsky M."/>
            <person name="Worthington M."/>
        </authorList>
    </citation>
    <scope>NUCLEOTIDE SEQUENCE [LARGE SCALE GENOMIC DNA]</scope>
    <source>
        <strain evidence="3">PI 553951</strain>
    </source>
</reference>
<protein>
    <submittedName>
        <fullName evidence="3">Uncharacterized protein</fullName>
    </submittedName>
</protein>
<evidence type="ECO:0000313" key="3">
    <source>
        <dbReference type="EMBL" id="KAK9926513.1"/>
    </source>
</evidence>
<evidence type="ECO:0000313" key="4">
    <source>
        <dbReference type="Proteomes" id="UP001457282"/>
    </source>
</evidence>
<keyword evidence="4" id="KW-1185">Reference proteome</keyword>